<dbReference type="OrthoDB" id="5513217at2"/>
<dbReference type="SUPFAM" id="SSF55008">
    <property type="entry name" value="HMA, heavy metal-associated domain"/>
    <property type="match status" value="1"/>
</dbReference>
<dbReference type="Gene3D" id="3.30.70.100">
    <property type="match status" value="1"/>
</dbReference>
<proteinExistence type="predicted"/>
<accession>A0A4S3ZW14</accession>
<dbReference type="GO" id="GO:0046872">
    <property type="term" value="F:metal ion binding"/>
    <property type="evidence" value="ECO:0007669"/>
    <property type="project" value="InterPro"/>
</dbReference>
<dbReference type="Pfam" id="PF11827">
    <property type="entry name" value="DUF3347"/>
    <property type="match status" value="1"/>
</dbReference>
<reference evidence="2 3" key="1">
    <citation type="submission" date="2019-04" db="EMBL/GenBank/DDBJ databases">
        <title>Flavobacterium sp. nov. isolated from construction timber.</title>
        <authorList>
            <person name="Lin S.-Y."/>
            <person name="Chang C.-T."/>
            <person name="Young C.-C."/>
        </authorList>
    </citation>
    <scope>NUCLEOTIDE SEQUENCE [LARGE SCALE GENOMIC DNA]</scope>
    <source>
        <strain evidence="2 3">CC-CTC003</strain>
    </source>
</reference>
<name>A0A4S3ZW14_9FLAO</name>
<dbReference type="EMBL" id="SSNZ01000004">
    <property type="protein sequence ID" value="THF49957.1"/>
    <property type="molecule type" value="Genomic_DNA"/>
</dbReference>
<comment type="caution">
    <text evidence="2">The sequence shown here is derived from an EMBL/GenBank/DDBJ whole genome shotgun (WGS) entry which is preliminary data.</text>
</comment>
<protein>
    <submittedName>
        <fullName evidence="2">DUF3347 domain-containing protein</fullName>
    </submittedName>
</protein>
<organism evidence="2 3">
    <name type="scientific">Flavobacterium supellecticarium</name>
    <dbReference type="NCBI Taxonomy" id="2565924"/>
    <lineage>
        <taxon>Bacteria</taxon>
        <taxon>Pseudomonadati</taxon>
        <taxon>Bacteroidota</taxon>
        <taxon>Flavobacteriia</taxon>
        <taxon>Flavobacteriales</taxon>
        <taxon>Flavobacteriaceae</taxon>
        <taxon>Flavobacterium</taxon>
    </lineage>
</organism>
<gene>
    <name evidence="2" type="ORF">E6C50_11450</name>
</gene>
<dbReference type="PROSITE" id="PS50846">
    <property type="entry name" value="HMA_2"/>
    <property type="match status" value="1"/>
</dbReference>
<evidence type="ECO:0000259" key="1">
    <source>
        <dbReference type="PROSITE" id="PS50846"/>
    </source>
</evidence>
<keyword evidence="3" id="KW-1185">Reference proteome</keyword>
<dbReference type="PROSITE" id="PS51257">
    <property type="entry name" value="PROKAR_LIPOPROTEIN"/>
    <property type="match status" value="1"/>
</dbReference>
<dbReference type="RefSeq" id="WP_136403363.1">
    <property type="nucleotide sequence ID" value="NZ_SSNZ01000004.1"/>
</dbReference>
<dbReference type="InterPro" id="IPR036163">
    <property type="entry name" value="HMA_dom_sf"/>
</dbReference>
<dbReference type="InterPro" id="IPR006121">
    <property type="entry name" value="HMA_dom"/>
</dbReference>
<dbReference type="Proteomes" id="UP000307507">
    <property type="component" value="Unassembled WGS sequence"/>
</dbReference>
<evidence type="ECO:0000313" key="2">
    <source>
        <dbReference type="EMBL" id="THF49957.1"/>
    </source>
</evidence>
<feature type="domain" description="HMA" evidence="1">
    <location>
        <begin position="27"/>
        <end position="92"/>
    </location>
</feature>
<evidence type="ECO:0000313" key="3">
    <source>
        <dbReference type="Proteomes" id="UP000307507"/>
    </source>
</evidence>
<sequence>MKTIQNIFLALVTTFFFTGCDAQIKNPKTETVKVYGNCGMCKRTIEKAANERGIVKANWNIDSDMLTVTYDQTKTNTDAILKKVAYAGYDSDLFRAPNEAYKNLPECCQYDRPVKAMAVANNHSEHQGHNMADMSQNNDVLSVVYTHYFAVKDALIKSDGKTAATQAAGLVKAITAVPMDKLKPAQHTIWMKILNELKTDAEHIAETNDVKHQRDHFASLSENLYTLAKSATNGNTIYYQKCPMYNDGKGAFWLSQENTIKNPYYGSAMLTCGSTVETLKP</sequence>
<dbReference type="AlphaFoldDB" id="A0A4S3ZW14"/>
<dbReference type="InterPro" id="IPR021782">
    <property type="entry name" value="DUF3347"/>
</dbReference>